<organism evidence="1 2">
    <name type="scientific">Sphenostylis stenocarpa</name>
    <dbReference type="NCBI Taxonomy" id="92480"/>
    <lineage>
        <taxon>Eukaryota</taxon>
        <taxon>Viridiplantae</taxon>
        <taxon>Streptophyta</taxon>
        <taxon>Embryophyta</taxon>
        <taxon>Tracheophyta</taxon>
        <taxon>Spermatophyta</taxon>
        <taxon>Magnoliopsida</taxon>
        <taxon>eudicotyledons</taxon>
        <taxon>Gunneridae</taxon>
        <taxon>Pentapetalae</taxon>
        <taxon>rosids</taxon>
        <taxon>fabids</taxon>
        <taxon>Fabales</taxon>
        <taxon>Fabaceae</taxon>
        <taxon>Papilionoideae</taxon>
        <taxon>50 kb inversion clade</taxon>
        <taxon>NPAAA clade</taxon>
        <taxon>indigoferoid/millettioid clade</taxon>
        <taxon>Phaseoleae</taxon>
        <taxon>Sphenostylis</taxon>
    </lineage>
</organism>
<keyword evidence="2" id="KW-1185">Reference proteome</keyword>
<gene>
    <name evidence="1" type="ORF">AYBTSS11_LOCUS11350</name>
</gene>
<dbReference type="Proteomes" id="UP001189624">
    <property type="component" value="Chromosome 3"/>
</dbReference>
<name>A0AA86VH30_9FABA</name>
<proteinExistence type="predicted"/>
<protein>
    <submittedName>
        <fullName evidence="1">Uncharacterized protein</fullName>
    </submittedName>
</protein>
<dbReference type="Gramene" id="rna-AYBTSS11_LOCUS11350">
    <property type="protein sequence ID" value="CAJ1943426.1"/>
    <property type="gene ID" value="gene-AYBTSS11_LOCUS11350"/>
</dbReference>
<dbReference type="AlphaFoldDB" id="A0AA86VH30"/>
<evidence type="ECO:0000313" key="1">
    <source>
        <dbReference type="EMBL" id="CAJ1943426.1"/>
    </source>
</evidence>
<accession>A0AA86VH30</accession>
<reference evidence="1" key="1">
    <citation type="submission" date="2023-10" db="EMBL/GenBank/DDBJ databases">
        <authorList>
            <person name="Domelevo Entfellner J.-B."/>
        </authorList>
    </citation>
    <scope>NUCLEOTIDE SEQUENCE</scope>
</reference>
<sequence>MAPALEELEFPSATELLLTQRNGTSLSSLAFFDKNGNPFLMDCSHSSSDKRTLKRWFFIDKRVG</sequence>
<evidence type="ECO:0000313" key="2">
    <source>
        <dbReference type="Proteomes" id="UP001189624"/>
    </source>
</evidence>
<dbReference type="EMBL" id="OY731400">
    <property type="protein sequence ID" value="CAJ1943426.1"/>
    <property type="molecule type" value="Genomic_DNA"/>
</dbReference>